<feature type="compositionally biased region" description="Basic residues" evidence="1">
    <location>
        <begin position="1"/>
        <end position="10"/>
    </location>
</feature>
<reference evidence="2 3" key="1">
    <citation type="submission" date="2016-03" db="EMBL/GenBank/DDBJ databases">
        <authorList>
            <person name="Ploux O."/>
        </authorList>
    </citation>
    <scope>NUCLEOTIDE SEQUENCE [LARGE SCALE GENOMIC DNA]</scope>
    <source>
        <strain evidence="2 3">UAMH 11012</strain>
    </source>
</reference>
<dbReference type="PANTHER" id="PTHR38790">
    <property type="entry name" value="2EXR DOMAIN-CONTAINING PROTEIN-RELATED"/>
    <property type="match status" value="1"/>
</dbReference>
<proteinExistence type="predicted"/>
<evidence type="ECO:0000256" key="1">
    <source>
        <dbReference type="SAM" id="MobiDB-lite"/>
    </source>
</evidence>
<dbReference type="PANTHER" id="PTHR38790:SF4">
    <property type="entry name" value="2EXR DOMAIN-CONTAINING PROTEIN"/>
    <property type="match status" value="1"/>
</dbReference>
<evidence type="ECO:0000313" key="2">
    <source>
        <dbReference type="EMBL" id="CZR50974.1"/>
    </source>
</evidence>
<evidence type="ECO:0000313" key="3">
    <source>
        <dbReference type="Proteomes" id="UP000184330"/>
    </source>
</evidence>
<sequence length="328" mass="37243">MGLSRKKKSGKKGEVGESAKRVHKKVPGFDAFCKTKVPQVKRRKGKKLKMVECEDIAEPETGIHSLEWAKAIAPQESGFLKLPYEVRLKIYEHAVEDFTFAKVDTPIEPRKKGKRFWSPGWDYPATDTERLYMICRQSYVDVVGSGLIYRLKSFTFPSPAMMLNYLLVIHPVHRDAIRSIAFTAKLSRTSQQKIAPLALETLASMPNLQSLTLKLMFSSKVHVGNSHHGYPIRRYSVQEEVLNRLKNNEGLVGKKDEDGNVTGGIRGLTSLKVDIYAPCDYYGWEPSQSDYGEVLSGWFWSMDYEVWQDAPALVGHSPDWFMNFGNES</sequence>
<gene>
    <name evidence="2" type="ORF">PAC_00849</name>
</gene>
<accession>A0A1L7WDW2</accession>
<dbReference type="Proteomes" id="UP000184330">
    <property type="component" value="Unassembled WGS sequence"/>
</dbReference>
<dbReference type="OrthoDB" id="5413827at2759"/>
<name>A0A1L7WDW2_9HELO</name>
<dbReference type="AlphaFoldDB" id="A0A1L7WDW2"/>
<keyword evidence="3" id="KW-1185">Reference proteome</keyword>
<organism evidence="2 3">
    <name type="scientific">Phialocephala subalpina</name>
    <dbReference type="NCBI Taxonomy" id="576137"/>
    <lineage>
        <taxon>Eukaryota</taxon>
        <taxon>Fungi</taxon>
        <taxon>Dikarya</taxon>
        <taxon>Ascomycota</taxon>
        <taxon>Pezizomycotina</taxon>
        <taxon>Leotiomycetes</taxon>
        <taxon>Helotiales</taxon>
        <taxon>Mollisiaceae</taxon>
        <taxon>Phialocephala</taxon>
        <taxon>Phialocephala fortinii species complex</taxon>
    </lineage>
</organism>
<feature type="compositionally biased region" description="Basic and acidic residues" evidence="1">
    <location>
        <begin position="11"/>
        <end position="20"/>
    </location>
</feature>
<protein>
    <submittedName>
        <fullName evidence="2">Uncharacterized protein</fullName>
    </submittedName>
</protein>
<feature type="region of interest" description="Disordered" evidence="1">
    <location>
        <begin position="1"/>
        <end position="22"/>
    </location>
</feature>
<dbReference type="EMBL" id="FJOG01000001">
    <property type="protein sequence ID" value="CZR50974.1"/>
    <property type="molecule type" value="Genomic_DNA"/>
</dbReference>